<dbReference type="InterPro" id="IPR025857">
    <property type="entry name" value="MacB_PCD"/>
</dbReference>
<dbReference type="InterPro" id="IPR011925">
    <property type="entry name" value="LolCE_TM"/>
</dbReference>
<reference evidence="11 12" key="1">
    <citation type="submission" date="2015-05" db="EMBL/GenBank/DDBJ databases">
        <title>Photobacterium galathea sp. nov.</title>
        <authorList>
            <person name="Machado H."/>
            <person name="Gram L."/>
        </authorList>
    </citation>
    <scope>NUCLEOTIDE SEQUENCE [LARGE SCALE GENOMIC DNA]</scope>
    <source>
        <strain evidence="11 12">DSM 22954</strain>
    </source>
</reference>
<evidence type="ECO:0000313" key="12">
    <source>
        <dbReference type="Proteomes" id="UP000035909"/>
    </source>
</evidence>
<dbReference type="PANTHER" id="PTHR30489">
    <property type="entry name" value="LIPOPROTEIN-RELEASING SYSTEM TRANSMEMBRANE PROTEIN LOLE"/>
    <property type="match status" value="1"/>
</dbReference>
<evidence type="ECO:0000256" key="7">
    <source>
        <dbReference type="ARBA" id="ARBA00023136"/>
    </source>
</evidence>
<dbReference type="GO" id="GO:0042953">
    <property type="term" value="P:lipoprotein transport"/>
    <property type="evidence" value="ECO:0007669"/>
    <property type="project" value="InterPro"/>
</dbReference>
<dbReference type="RefSeq" id="WP_047884116.1">
    <property type="nucleotide sequence ID" value="NZ_CP071325.1"/>
</dbReference>
<protein>
    <submittedName>
        <fullName evidence="11">Outer membrane-specific lipoprotein transporter subunit LolE</fullName>
    </submittedName>
</protein>
<keyword evidence="4" id="KW-1003">Cell membrane</keyword>
<evidence type="ECO:0000259" key="10">
    <source>
        <dbReference type="Pfam" id="PF12704"/>
    </source>
</evidence>
<evidence type="ECO:0000259" key="9">
    <source>
        <dbReference type="Pfam" id="PF02687"/>
    </source>
</evidence>
<keyword evidence="7 8" id="KW-0472">Membrane</keyword>
<evidence type="ECO:0000256" key="5">
    <source>
        <dbReference type="ARBA" id="ARBA00022692"/>
    </source>
</evidence>
<dbReference type="EMBL" id="LDOU01000005">
    <property type="protein sequence ID" value="KLV10817.1"/>
    <property type="molecule type" value="Genomic_DNA"/>
</dbReference>
<feature type="domain" description="ABC3 transporter permease C-terminal" evidence="9">
    <location>
        <begin position="274"/>
        <end position="407"/>
    </location>
</feature>
<dbReference type="Pfam" id="PF12704">
    <property type="entry name" value="MacB_PCD"/>
    <property type="match status" value="1"/>
</dbReference>
<dbReference type="InterPro" id="IPR003838">
    <property type="entry name" value="ABC3_permease_C"/>
</dbReference>
<proteinExistence type="inferred from homology"/>
<feature type="transmembrane region" description="Helical" evidence="8">
    <location>
        <begin position="22"/>
        <end position="48"/>
    </location>
</feature>
<comment type="similarity">
    <text evidence="2">Belongs to the ABC-4 integral membrane protein family. LolC/E subfamily.</text>
</comment>
<accession>A0A0J1K8Z3</accession>
<evidence type="ECO:0000256" key="6">
    <source>
        <dbReference type="ARBA" id="ARBA00022989"/>
    </source>
</evidence>
<keyword evidence="3" id="KW-0813">Transport</keyword>
<comment type="subcellular location">
    <subcellularLocation>
        <location evidence="1">Cell membrane</location>
        <topology evidence="1">Multi-pass membrane protein</topology>
    </subcellularLocation>
</comment>
<dbReference type="InterPro" id="IPR011926">
    <property type="entry name" value="LolE_gammaproteobact"/>
</dbReference>
<dbReference type="Pfam" id="PF02687">
    <property type="entry name" value="FtsX"/>
    <property type="match status" value="1"/>
</dbReference>
<dbReference type="STRING" id="320778.ABT57_05070"/>
<dbReference type="PANTHER" id="PTHR30489:SF0">
    <property type="entry name" value="LIPOPROTEIN-RELEASING SYSTEM TRANSMEMBRANE PROTEIN LOLE"/>
    <property type="match status" value="1"/>
</dbReference>
<feature type="transmembrane region" description="Helical" evidence="8">
    <location>
        <begin position="314"/>
        <end position="343"/>
    </location>
</feature>
<keyword evidence="12" id="KW-1185">Reference proteome</keyword>
<dbReference type="Proteomes" id="UP000035909">
    <property type="component" value="Unassembled WGS sequence"/>
</dbReference>
<dbReference type="NCBIfam" id="NF008357">
    <property type="entry name" value="PRK11146.1"/>
    <property type="match status" value="1"/>
</dbReference>
<dbReference type="NCBIfam" id="TIGR02213">
    <property type="entry name" value="lolE_release"/>
    <property type="match status" value="1"/>
</dbReference>
<evidence type="ECO:0000256" key="1">
    <source>
        <dbReference type="ARBA" id="ARBA00004651"/>
    </source>
</evidence>
<evidence type="ECO:0000256" key="3">
    <source>
        <dbReference type="ARBA" id="ARBA00022448"/>
    </source>
</evidence>
<dbReference type="AlphaFoldDB" id="A0A0J1K8Z3"/>
<evidence type="ECO:0000256" key="8">
    <source>
        <dbReference type="SAM" id="Phobius"/>
    </source>
</evidence>
<feature type="transmembrane region" description="Helical" evidence="8">
    <location>
        <begin position="375"/>
        <end position="397"/>
    </location>
</feature>
<gene>
    <name evidence="11" type="ORF">ABT57_05070</name>
</gene>
<feature type="domain" description="MacB-like periplasmic core" evidence="10">
    <location>
        <begin position="30"/>
        <end position="238"/>
    </location>
</feature>
<feature type="transmembrane region" description="Helical" evidence="8">
    <location>
        <begin position="271"/>
        <end position="294"/>
    </location>
</feature>
<evidence type="ECO:0000256" key="4">
    <source>
        <dbReference type="ARBA" id="ARBA00022475"/>
    </source>
</evidence>
<dbReference type="GO" id="GO:0044874">
    <property type="term" value="P:lipoprotein localization to outer membrane"/>
    <property type="evidence" value="ECO:0007669"/>
    <property type="project" value="InterPro"/>
</dbReference>
<keyword evidence="6 8" id="KW-1133">Transmembrane helix</keyword>
<evidence type="ECO:0000313" key="11">
    <source>
        <dbReference type="EMBL" id="KLV10817.1"/>
    </source>
</evidence>
<evidence type="ECO:0000256" key="2">
    <source>
        <dbReference type="ARBA" id="ARBA00005236"/>
    </source>
</evidence>
<dbReference type="GO" id="GO:0098797">
    <property type="term" value="C:plasma membrane protein complex"/>
    <property type="evidence" value="ECO:0007669"/>
    <property type="project" value="TreeGrafter"/>
</dbReference>
<name>A0A0J1K8Z3_9GAMM</name>
<sequence length="414" mass="45356">MFNPLSLFIGSRFSRARQRNRMVSFISISSTLGIAVGVAVIIIGLSAMNGFERELQNRVLSVIPHGELEAVKPPFVDWQPILAKVEEHPRVTAAAPYIQFTALLEKGSSLKAVEVRGVDPTMQPKVSALPSYVKDGAWERLESGKQQVILGQGVADKLGIEVGDWITAMIPNPDPEARLKAPHRIRLQVSGLLALAGQIDHNFALVPLADAQEYLSMGTGITGIELNVDEVLDAQHIVREVGYTLPVYVYLKSWNQKYGYLYRDIQMVRTIMYLVMVLVIGVACFNIVSTLMMAVKDRAADIAILRTMGANDRLVRSIFVWHGILSGVVGSLAGSVLGSLVAVNLTAMVRQLEGIIGHQFLSGDIYFVDFLPTQLAFSDVMLVTLTAVALSFMATWYPARRASRLHPATVLSAK</sequence>
<dbReference type="PATRIC" id="fig|320778.3.peg.1094"/>
<dbReference type="OrthoDB" id="9808461at2"/>
<organism evidence="11 12">
    <name type="scientific">Photobacterium ganghwense</name>
    <dbReference type="NCBI Taxonomy" id="320778"/>
    <lineage>
        <taxon>Bacteria</taxon>
        <taxon>Pseudomonadati</taxon>
        <taxon>Pseudomonadota</taxon>
        <taxon>Gammaproteobacteria</taxon>
        <taxon>Vibrionales</taxon>
        <taxon>Vibrionaceae</taxon>
        <taxon>Photobacterium</taxon>
    </lineage>
</organism>
<keyword evidence="5 8" id="KW-0812">Transmembrane</keyword>
<keyword evidence="11" id="KW-0449">Lipoprotein</keyword>
<comment type="caution">
    <text evidence="11">The sequence shown here is derived from an EMBL/GenBank/DDBJ whole genome shotgun (WGS) entry which is preliminary data.</text>
</comment>
<dbReference type="NCBIfam" id="TIGR02212">
    <property type="entry name" value="lolCE"/>
    <property type="match status" value="1"/>
</dbReference>
<dbReference type="InterPro" id="IPR051447">
    <property type="entry name" value="Lipoprotein-release_system"/>
</dbReference>